<dbReference type="InterPro" id="IPR007922">
    <property type="entry name" value="DciA-like"/>
</dbReference>
<proteinExistence type="predicted"/>
<dbReference type="Proteomes" id="UP000721442">
    <property type="component" value="Unassembled WGS sequence"/>
</dbReference>
<dbReference type="AlphaFoldDB" id="A0A940DFG3"/>
<organism evidence="1 2">
    <name type="scientific">Candidatus Enterousia excrementavium</name>
    <dbReference type="NCBI Taxonomy" id="2840789"/>
    <lineage>
        <taxon>Bacteria</taxon>
        <taxon>Pseudomonadati</taxon>
        <taxon>Pseudomonadota</taxon>
        <taxon>Alphaproteobacteria</taxon>
        <taxon>Candidatus Enterousia</taxon>
    </lineage>
</organism>
<sequence length="109" mass="12100">MSNLTKKIEKRSARPGTIAGAMGELLQIFGIRASDADLAARWDKIMGPEIAGVAKLAAIKKMRDGRFNITLRPANPAFTLQLSYMTDEIKNKINKYFGRDAVAKISFRK</sequence>
<reference evidence="1" key="2">
    <citation type="journal article" date="2021" name="PeerJ">
        <title>Extensive microbial diversity within the chicken gut microbiome revealed by metagenomics and culture.</title>
        <authorList>
            <person name="Gilroy R."/>
            <person name="Ravi A."/>
            <person name="Getino M."/>
            <person name="Pursley I."/>
            <person name="Horton D.L."/>
            <person name="Alikhan N.F."/>
            <person name="Baker D."/>
            <person name="Gharbi K."/>
            <person name="Hall N."/>
            <person name="Watson M."/>
            <person name="Adriaenssens E.M."/>
            <person name="Foster-Nyarko E."/>
            <person name="Jarju S."/>
            <person name="Secka A."/>
            <person name="Antonio M."/>
            <person name="Oren A."/>
            <person name="Chaudhuri R.R."/>
            <person name="La Ragione R."/>
            <person name="Hildebrand F."/>
            <person name="Pallen M.J."/>
        </authorList>
    </citation>
    <scope>NUCLEOTIDE SEQUENCE</scope>
    <source>
        <strain evidence="1">B1-16210</strain>
    </source>
</reference>
<reference evidence="1" key="1">
    <citation type="submission" date="2020-10" db="EMBL/GenBank/DDBJ databases">
        <authorList>
            <person name="Gilroy R."/>
        </authorList>
    </citation>
    <scope>NUCLEOTIDE SEQUENCE</scope>
    <source>
        <strain evidence="1">B1-16210</strain>
    </source>
</reference>
<dbReference type="Pfam" id="PF05258">
    <property type="entry name" value="DciA"/>
    <property type="match status" value="1"/>
</dbReference>
<evidence type="ECO:0000313" key="2">
    <source>
        <dbReference type="Proteomes" id="UP000721442"/>
    </source>
</evidence>
<accession>A0A940DFG3</accession>
<protein>
    <submittedName>
        <fullName evidence="1">DUF721 domain-containing protein</fullName>
    </submittedName>
</protein>
<evidence type="ECO:0000313" key="1">
    <source>
        <dbReference type="EMBL" id="MBO8407620.1"/>
    </source>
</evidence>
<name>A0A940DFG3_9PROT</name>
<dbReference type="EMBL" id="JADINE010000051">
    <property type="protein sequence ID" value="MBO8407620.1"/>
    <property type="molecule type" value="Genomic_DNA"/>
</dbReference>
<comment type="caution">
    <text evidence="1">The sequence shown here is derived from an EMBL/GenBank/DDBJ whole genome shotgun (WGS) entry which is preliminary data.</text>
</comment>
<gene>
    <name evidence="1" type="ORF">IAC77_04145</name>
</gene>